<sequence length="104" mass="11458">MMRPADLHLLDAIHEVNLMYLTVLQRMAKEGSERLGLNEHVRAWLESCSQDDLGHLARKSMLLCSMSLSGEAILAALAQDVTGTLAGLRCKRRQAEASVLAEAR</sequence>
<dbReference type="InterPro" id="IPR023559">
    <property type="entry name" value="Flagellar_FlhD"/>
</dbReference>
<evidence type="ECO:0000256" key="3">
    <source>
        <dbReference type="ARBA" id="ARBA00023015"/>
    </source>
</evidence>
<dbReference type="GO" id="GO:0044780">
    <property type="term" value="P:bacterial-type flagellum assembly"/>
    <property type="evidence" value="ECO:0007669"/>
    <property type="project" value="InterPro"/>
</dbReference>
<comment type="function">
    <text evidence="8">Functions in complex with FlhC as a master transcriptional regulator that regulates transcription of several flagellar and non-flagellar operons by binding to their promoter region. Activates expression of class 2 flagellar genes, including fliA, which is a flagellum-specific sigma factor that turns on the class 3 genes. Also regulates genes whose products function in a variety of physiological pathways.</text>
</comment>
<evidence type="ECO:0000256" key="5">
    <source>
        <dbReference type="ARBA" id="ARBA00023157"/>
    </source>
</evidence>
<keyword evidence="4" id="KW-0238">DNA-binding</keyword>
<dbReference type="GO" id="GO:0003677">
    <property type="term" value="F:DNA binding"/>
    <property type="evidence" value="ECO:0007669"/>
    <property type="project" value="UniProtKB-KW"/>
</dbReference>
<evidence type="ECO:0000256" key="2">
    <source>
        <dbReference type="ARBA" id="ARBA00022795"/>
    </source>
</evidence>
<proteinExistence type="predicted"/>
<dbReference type="SUPFAM" id="SSF63592">
    <property type="entry name" value="Flagellar transcriptional activator FlhD"/>
    <property type="match status" value="1"/>
</dbReference>
<reference evidence="9 10" key="1">
    <citation type="submission" date="2015-09" db="EMBL/GenBank/DDBJ databases">
        <authorList>
            <person name="Jackson K.R."/>
            <person name="Lunt B.L."/>
            <person name="Fisher J.N.B."/>
            <person name="Gardner A.V."/>
            <person name="Bailey M.E."/>
            <person name="Deus L.M."/>
            <person name="Earl A.S."/>
            <person name="Gibby P.D."/>
            <person name="Hartmann K.A."/>
            <person name="Liu J.E."/>
            <person name="Manci A.M."/>
            <person name="Nielsen D.A."/>
            <person name="Solomon M.B."/>
            <person name="Breakwell D.P."/>
            <person name="Burnett S.H."/>
            <person name="Grose J.H."/>
        </authorList>
    </citation>
    <scope>NUCLEOTIDE SEQUENCE [LARGE SCALE GENOMIC DNA]</scope>
    <source>
        <strain evidence="9 10">2789STDY5608636</strain>
    </source>
</reference>
<protein>
    <submittedName>
        <fullName evidence="9">Transcriptional activator FlhD</fullName>
    </submittedName>
</protein>
<keyword evidence="7" id="KW-0804">Transcription</keyword>
<dbReference type="EMBL" id="CYTV01000017">
    <property type="protein sequence ID" value="CUJ13584.1"/>
    <property type="molecule type" value="Genomic_DNA"/>
</dbReference>
<dbReference type="GO" id="GO:0045893">
    <property type="term" value="P:positive regulation of DNA-templated transcription"/>
    <property type="evidence" value="ECO:0007669"/>
    <property type="project" value="InterPro"/>
</dbReference>
<evidence type="ECO:0000256" key="4">
    <source>
        <dbReference type="ARBA" id="ARBA00023125"/>
    </source>
</evidence>
<accession>A0A0M7HTC4</accession>
<keyword evidence="5" id="KW-1015">Disulfide bond</keyword>
<dbReference type="Pfam" id="PF05247">
    <property type="entry name" value="FlhD"/>
    <property type="match status" value="1"/>
</dbReference>
<dbReference type="RefSeq" id="WP_053073257.1">
    <property type="nucleotide sequence ID" value="NZ_CAJGUP010000012.1"/>
</dbReference>
<dbReference type="Proteomes" id="UP000053096">
    <property type="component" value="Unassembled WGS sequence"/>
</dbReference>
<evidence type="ECO:0000256" key="1">
    <source>
        <dbReference type="ARBA" id="ARBA00022490"/>
    </source>
</evidence>
<evidence type="ECO:0000256" key="8">
    <source>
        <dbReference type="ARBA" id="ARBA00025431"/>
    </source>
</evidence>
<keyword evidence="3" id="KW-0805">Transcription regulation</keyword>
<keyword evidence="6" id="KW-0010">Activator</keyword>
<evidence type="ECO:0000313" key="10">
    <source>
        <dbReference type="Proteomes" id="UP000053096"/>
    </source>
</evidence>
<evidence type="ECO:0000256" key="7">
    <source>
        <dbReference type="ARBA" id="ARBA00023163"/>
    </source>
</evidence>
<keyword evidence="2" id="KW-1005">Bacterial flagellum biogenesis</keyword>
<dbReference type="InterPro" id="IPR036194">
    <property type="entry name" value="FlhD_sf"/>
</dbReference>
<dbReference type="AlphaFoldDB" id="A0A0M7HTC4"/>
<keyword evidence="1" id="KW-0963">Cytoplasm</keyword>
<organism evidence="9 10">
    <name type="scientific">Bordetella pseudohinzii</name>
    <dbReference type="NCBI Taxonomy" id="1331258"/>
    <lineage>
        <taxon>Bacteria</taxon>
        <taxon>Pseudomonadati</taxon>
        <taxon>Pseudomonadota</taxon>
        <taxon>Betaproteobacteria</taxon>
        <taxon>Burkholderiales</taxon>
        <taxon>Alcaligenaceae</taxon>
        <taxon>Bordetella</taxon>
    </lineage>
</organism>
<gene>
    <name evidence="9" type="ORF">ERS370011_03941</name>
</gene>
<dbReference type="Gene3D" id="1.10.4000.10">
    <property type="entry name" value="Flagellar transcriptional activator FlhD"/>
    <property type="match status" value="1"/>
</dbReference>
<evidence type="ECO:0000313" key="9">
    <source>
        <dbReference type="EMBL" id="CUJ13584.1"/>
    </source>
</evidence>
<name>A0A0M7HTC4_9BORD</name>
<evidence type="ECO:0000256" key="6">
    <source>
        <dbReference type="ARBA" id="ARBA00023159"/>
    </source>
</evidence>